<dbReference type="InterPro" id="IPR025737">
    <property type="entry name" value="FApF"/>
</dbReference>
<evidence type="ECO:0000313" key="3">
    <source>
        <dbReference type="Proteomes" id="UP000199423"/>
    </source>
</evidence>
<feature type="chain" id="PRO_5011700084" evidence="1">
    <location>
        <begin position="34"/>
        <end position="309"/>
    </location>
</feature>
<dbReference type="STRING" id="51670.SAMN04488557_0088"/>
<gene>
    <name evidence="2" type="ORF">SAMN04488557_0088</name>
</gene>
<protein>
    <submittedName>
        <fullName evidence="2">Uncharacterized conserved protein</fullName>
    </submittedName>
</protein>
<keyword evidence="1" id="KW-0732">Signal</keyword>
<name>A0A1I7MTM3_9HYPH</name>
<dbReference type="Proteomes" id="UP000199423">
    <property type="component" value="Unassembled WGS sequence"/>
</dbReference>
<sequence>MSDNSGLGVRLGRKAAAALMVAFASLHVPDAQAAEGGLTNYVPGYYGDFAVAVAPPKGLYVYGTAYSYQAKLKGPAVPNTVSASAMLYLGGFQYVTDYKLFGATVAFGSYTTYLDANLEAKPPPFSLDASVSNRGDMSVSPLILYWSYGNLYVSAYQAVIMPTGDYDRGAALNSSRNYYSFDSVLALTWLDQKQGYEISLVPGLMFNTKNTATDYRTGSEFHLDGMLNRYLSQDFAIGLHGYVYSQFTDDSGAGAMKIRSSSAAIGPAVLWNTNSLGIPGKIVGKWLHEVDATNRFQGDILSVTAAIKF</sequence>
<evidence type="ECO:0000256" key="1">
    <source>
        <dbReference type="SAM" id="SignalP"/>
    </source>
</evidence>
<proteinExistence type="predicted"/>
<reference evidence="3" key="1">
    <citation type="submission" date="2016-10" db="EMBL/GenBank/DDBJ databases">
        <authorList>
            <person name="Varghese N."/>
            <person name="Submissions S."/>
        </authorList>
    </citation>
    <scope>NUCLEOTIDE SEQUENCE [LARGE SCALE GENOMIC DNA]</scope>
    <source>
        <strain evidence="3">DSM 1565</strain>
    </source>
</reference>
<evidence type="ECO:0000313" key="2">
    <source>
        <dbReference type="EMBL" id="SFV25749.1"/>
    </source>
</evidence>
<keyword evidence="3" id="KW-1185">Reference proteome</keyword>
<dbReference type="EMBL" id="FPCH01000001">
    <property type="protein sequence ID" value="SFV25749.1"/>
    <property type="molecule type" value="Genomic_DNA"/>
</dbReference>
<organism evidence="2 3">
    <name type="scientific">Hyphomicrobium facile</name>
    <dbReference type="NCBI Taxonomy" id="51670"/>
    <lineage>
        <taxon>Bacteria</taxon>
        <taxon>Pseudomonadati</taxon>
        <taxon>Pseudomonadota</taxon>
        <taxon>Alphaproteobacteria</taxon>
        <taxon>Hyphomicrobiales</taxon>
        <taxon>Hyphomicrobiaceae</taxon>
        <taxon>Hyphomicrobium</taxon>
    </lineage>
</organism>
<dbReference type="Pfam" id="PF13557">
    <property type="entry name" value="Phenol_MetA_deg"/>
    <property type="match status" value="1"/>
</dbReference>
<feature type="signal peptide" evidence="1">
    <location>
        <begin position="1"/>
        <end position="33"/>
    </location>
</feature>
<accession>A0A1I7MTM3</accession>
<dbReference type="AlphaFoldDB" id="A0A1I7MTM3"/>